<evidence type="ECO:0000313" key="3">
    <source>
        <dbReference type="EMBL" id="ADI73514.1"/>
    </source>
</evidence>
<keyword evidence="1" id="KW-0812">Transmembrane</keyword>
<dbReference type="RefSeq" id="WP_013194082.1">
    <property type="nucleotide sequence ID" value="NC_014253.1"/>
</dbReference>
<accession>D7E8H2</accession>
<dbReference type="GeneID" id="9346229"/>
<dbReference type="Proteomes" id="UP000000391">
    <property type="component" value="Chromosome"/>
</dbReference>
<organism evidence="3 4">
    <name type="scientific">Methanohalobium evestigatum (strain ATCC BAA-1072 / DSM 3721 / NBRC 107634 / OCM 161 / Z-7303)</name>
    <dbReference type="NCBI Taxonomy" id="644295"/>
    <lineage>
        <taxon>Archaea</taxon>
        <taxon>Methanobacteriati</taxon>
        <taxon>Methanobacteriota</taxon>
        <taxon>Stenosarchaea group</taxon>
        <taxon>Methanomicrobia</taxon>
        <taxon>Methanosarcinales</taxon>
        <taxon>Methanosarcinaceae</taxon>
        <taxon>Methanohalobium</taxon>
    </lineage>
</organism>
<feature type="transmembrane region" description="Helical" evidence="1">
    <location>
        <begin position="230"/>
        <end position="252"/>
    </location>
</feature>
<feature type="domain" description="DUF7847" evidence="2">
    <location>
        <begin position="52"/>
        <end position="250"/>
    </location>
</feature>
<dbReference type="Pfam" id="PF25231">
    <property type="entry name" value="DUF7847"/>
    <property type="match status" value="1"/>
</dbReference>
<dbReference type="AlphaFoldDB" id="D7E8H2"/>
<evidence type="ECO:0000259" key="2">
    <source>
        <dbReference type="Pfam" id="PF25231"/>
    </source>
</evidence>
<dbReference type="HOGENOM" id="CLU_923198_0_0_2"/>
<dbReference type="InterPro" id="IPR057169">
    <property type="entry name" value="DUF7847"/>
</dbReference>
<keyword evidence="1" id="KW-0472">Membrane</keyword>
<feature type="transmembrane region" description="Helical" evidence="1">
    <location>
        <begin position="80"/>
        <end position="101"/>
    </location>
</feature>
<feature type="transmembrane region" description="Helical" evidence="1">
    <location>
        <begin position="258"/>
        <end position="280"/>
    </location>
</feature>
<reference evidence="3 4" key="1">
    <citation type="submission" date="2010-06" db="EMBL/GenBank/DDBJ databases">
        <title>Complete sequence chromosome of Methanohalobium evestigatum Z-7303.</title>
        <authorList>
            <consortium name="US DOE Joint Genome Institute"/>
            <person name="Lucas S."/>
            <person name="Copeland A."/>
            <person name="Lapidus A."/>
            <person name="Cheng J.-F."/>
            <person name="Bruce D."/>
            <person name="Goodwin L."/>
            <person name="Pitluck S."/>
            <person name="Saunders E."/>
            <person name="Detter J.C."/>
            <person name="Han C."/>
            <person name="Tapia R."/>
            <person name="Land M."/>
            <person name="Hauser L."/>
            <person name="Kyrpides N."/>
            <person name="Mikhailova N."/>
            <person name="Sieprawska-Lupa M."/>
            <person name="Whitman W.B."/>
            <person name="Anderson I."/>
            <person name="Woyke T."/>
        </authorList>
    </citation>
    <scope>NUCLEOTIDE SEQUENCE [LARGE SCALE GENOMIC DNA]</scope>
    <source>
        <strain evidence="4">ATCC BAA-1072 / DSM 3721 / NBRC 107634 / OCM 161 / Z-7303</strain>
    </source>
</reference>
<protein>
    <recommendedName>
        <fullName evidence="2">DUF7847 domain-containing protein</fullName>
    </recommendedName>
</protein>
<dbReference type="OrthoDB" id="137243at2157"/>
<dbReference type="EMBL" id="CP002069">
    <property type="protein sequence ID" value="ADI73514.1"/>
    <property type="molecule type" value="Genomic_DNA"/>
</dbReference>
<evidence type="ECO:0000256" key="1">
    <source>
        <dbReference type="SAM" id="Phobius"/>
    </source>
</evidence>
<sequence length="301" mass="33422">MTEEIGSILSRGFNTFTRNLNITVPFILNLVLSGIIFILGLTAFTAMFVMPALPSGDLGPANVNVEQVMNIFSSVFIENLWIVIAGILILTLLITFVQSYFTAGAIGMSKNATENGNTDIGKMFRYGRENVVNMFFLKILLGLITFAGIIFLIPGFLSVEDLDLLISNPQMATGSAVLLFAGFLVWMLYIAAISIVLAFTEYALIVDKLDPVSSIEEGFNKFMENKLDVFLLWLVILAISILMGIIGEFVGIIEITAIAWGFINLILSIIIIPVLETIWWTRLYMDKTGKDIYKPEELINY</sequence>
<feature type="transmembrane region" description="Helical" evidence="1">
    <location>
        <begin position="177"/>
        <end position="199"/>
    </location>
</feature>
<proteinExistence type="predicted"/>
<name>D7E8H2_METEZ</name>
<dbReference type="KEGG" id="mev:Metev_0607"/>
<feature type="transmembrane region" description="Helical" evidence="1">
    <location>
        <begin position="135"/>
        <end position="157"/>
    </location>
</feature>
<evidence type="ECO:0000313" key="4">
    <source>
        <dbReference type="Proteomes" id="UP000000391"/>
    </source>
</evidence>
<keyword evidence="1" id="KW-1133">Transmembrane helix</keyword>
<gene>
    <name evidence="3" type="ordered locus">Metev_0607</name>
</gene>
<keyword evidence="4" id="KW-1185">Reference proteome</keyword>
<feature type="transmembrane region" description="Helical" evidence="1">
    <location>
        <begin position="26"/>
        <end position="50"/>
    </location>
</feature>